<gene>
    <name evidence="3" type="ORF">HPB52_021059</name>
</gene>
<dbReference type="GO" id="GO:0043122">
    <property type="term" value="P:regulation of canonical NF-kappaB signal transduction"/>
    <property type="evidence" value="ECO:0007669"/>
    <property type="project" value="TreeGrafter"/>
</dbReference>
<evidence type="ECO:0000259" key="2">
    <source>
        <dbReference type="Pfam" id="PF21355"/>
    </source>
</evidence>
<protein>
    <recommendedName>
        <fullName evidence="2">TRAF1-6 MATH domain-containing protein</fullName>
    </recommendedName>
</protein>
<dbReference type="InterPro" id="IPR013083">
    <property type="entry name" value="Znf_RING/FYVE/PHD"/>
</dbReference>
<dbReference type="InterPro" id="IPR008974">
    <property type="entry name" value="TRAF-like"/>
</dbReference>
<dbReference type="PANTHER" id="PTHR10131:SF157">
    <property type="entry name" value="RECEPTOR-ASSOCIATED FACTOR, PUTATIVE-RELATED"/>
    <property type="match status" value="1"/>
</dbReference>
<organism evidence="3 4">
    <name type="scientific">Rhipicephalus sanguineus</name>
    <name type="common">Brown dog tick</name>
    <name type="synonym">Ixodes sanguineus</name>
    <dbReference type="NCBI Taxonomy" id="34632"/>
    <lineage>
        <taxon>Eukaryota</taxon>
        <taxon>Metazoa</taxon>
        <taxon>Ecdysozoa</taxon>
        <taxon>Arthropoda</taxon>
        <taxon>Chelicerata</taxon>
        <taxon>Arachnida</taxon>
        <taxon>Acari</taxon>
        <taxon>Parasitiformes</taxon>
        <taxon>Ixodida</taxon>
        <taxon>Ixodoidea</taxon>
        <taxon>Ixodidae</taxon>
        <taxon>Rhipicephalinae</taxon>
        <taxon>Rhipicephalus</taxon>
        <taxon>Rhipicephalus</taxon>
    </lineage>
</organism>
<dbReference type="SUPFAM" id="SSF49599">
    <property type="entry name" value="TRAF domain-like"/>
    <property type="match status" value="1"/>
</dbReference>
<dbReference type="Pfam" id="PF21355">
    <property type="entry name" value="TRAF-mep_MATH"/>
    <property type="match status" value="1"/>
</dbReference>
<reference evidence="3" key="2">
    <citation type="submission" date="2021-09" db="EMBL/GenBank/DDBJ databases">
        <authorList>
            <person name="Jia N."/>
            <person name="Wang J."/>
            <person name="Shi W."/>
            <person name="Du L."/>
            <person name="Sun Y."/>
            <person name="Zhan W."/>
            <person name="Jiang J."/>
            <person name="Wang Q."/>
            <person name="Zhang B."/>
            <person name="Ji P."/>
            <person name="Sakyi L.B."/>
            <person name="Cui X."/>
            <person name="Yuan T."/>
            <person name="Jiang B."/>
            <person name="Yang W."/>
            <person name="Lam T.T.-Y."/>
            <person name="Chang Q."/>
            <person name="Ding S."/>
            <person name="Wang X."/>
            <person name="Zhu J."/>
            <person name="Ruan X."/>
            <person name="Zhao L."/>
            <person name="Wei J."/>
            <person name="Que T."/>
            <person name="Du C."/>
            <person name="Cheng J."/>
            <person name="Dai P."/>
            <person name="Han X."/>
            <person name="Huang E."/>
            <person name="Gao Y."/>
            <person name="Liu J."/>
            <person name="Shao H."/>
            <person name="Ye R."/>
            <person name="Li L."/>
            <person name="Wei W."/>
            <person name="Wang X."/>
            <person name="Wang C."/>
            <person name="Huo Q."/>
            <person name="Li W."/>
            <person name="Guo W."/>
            <person name="Chen H."/>
            <person name="Chen S."/>
            <person name="Zhou L."/>
            <person name="Zhou L."/>
            <person name="Ni X."/>
            <person name="Tian J."/>
            <person name="Zhou Y."/>
            <person name="Sheng Y."/>
            <person name="Liu T."/>
            <person name="Pan Y."/>
            <person name="Xia L."/>
            <person name="Li J."/>
            <person name="Zhao F."/>
            <person name="Cao W."/>
        </authorList>
    </citation>
    <scope>NUCLEOTIDE SEQUENCE</scope>
    <source>
        <strain evidence="3">Rsan-2018</strain>
        <tissue evidence="3">Larvae</tissue>
    </source>
</reference>
<comment type="caution">
    <text evidence="3">The sequence shown here is derived from an EMBL/GenBank/DDBJ whole genome shotgun (WGS) entry which is preliminary data.</text>
</comment>
<keyword evidence="4" id="KW-1185">Reference proteome</keyword>
<feature type="coiled-coil region" evidence="1">
    <location>
        <begin position="144"/>
        <end position="171"/>
    </location>
</feature>
<feature type="domain" description="TRAF1-6 MATH" evidence="2">
    <location>
        <begin position="200"/>
        <end position="324"/>
    </location>
</feature>
<sequence>MSRENSKNTYKLRDHPDFPNEINVQFRKELRPELICTTCNCITPAGLKDRKGHVFCRKCAGTLTDDTTDQFTCYTCDTSVPVSSLEQYHEPVCELKPVECSFKQLGCAFKAARREMGVHEGDTRGNRHSELLVRKICHLERENQVDLQQSANAEKELRADLEQQVLKLEKELQVKPGFVHIWKLQPYYALKNAAMTFSEEISSGTMYINTPGYHVEFTVGFGRNSIVSSPHLSFNCQICPGQYDHMLSWPFKNKIIVVLVNQLEEQAQRYFEMHAASAEHAVECLKRPESEQRNPKFGVSQIISVPLLENVKKGFLSQNCVVFKIIVPPI</sequence>
<dbReference type="AlphaFoldDB" id="A0A9D4PG76"/>
<dbReference type="EMBL" id="JABSTV010001254">
    <property type="protein sequence ID" value="KAH7940079.1"/>
    <property type="molecule type" value="Genomic_DNA"/>
</dbReference>
<dbReference type="PANTHER" id="PTHR10131">
    <property type="entry name" value="TNF RECEPTOR ASSOCIATED FACTOR"/>
    <property type="match status" value="1"/>
</dbReference>
<reference evidence="3" key="1">
    <citation type="journal article" date="2020" name="Cell">
        <title>Large-Scale Comparative Analyses of Tick Genomes Elucidate Their Genetic Diversity and Vector Capacities.</title>
        <authorList>
            <consortium name="Tick Genome and Microbiome Consortium (TIGMIC)"/>
            <person name="Jia N."/>
            <person name="Wang J."/>
            <person name="Shi W."/>
            <person name="Du L."/>
            <person name="Sun Y."/>
            <person name="Zhan W."/>
            <person name="Jiang J.F."/>
            <person name="Wang Q."/>
            <person name="Zhang B."/>
            <person name="Ji P."/>
            <person name="Bell-Sakyi L."/>
            <person name="Cui X.M."/>
            <person name="Yuan T.T."/>
            <person name="Jiang B.G."/>
            <person name="Yang W.F."/>
            <person name="Lam T.T."/>
            <person name="Chang Q.C."/>
            <person name="Ding S.J."/>
            <person name="Wang X.J."/>
            <person name="Zhu J.G."/>
            <person name="Ruan X.D."/>
            <person name="Zhao L."/>
            <person name="Wei J.T."/>
            <person name="Ye R.Z."/>
            <person name="Que T.C."/>
            <person name="Du C.H."/>
            <person name="Zhou Y.H."/>
            <person name="Cheng J.X."/>
            <person name="Dai P.F."/>
            <person name="Guo W.B."/>
            <person name="Han X.H."/>
            <person name="Huang E.J."/>
            <person name="Li L.F."/>
            <person name="Wei W."/>
            <person name="Gao Y.C."/>
            <person name="Liu J.Z."/>
            <person name="Shao H.Z."/>
            <person name="Wang X."/>
            <person name="Wang C.C."/>
            <person name="Yang T.C."/>
            <person name="Huo Q.B."/>
            <person name="Li W."/>
            <person name="Chen H.Y."/>
            <person name="Chen S.E."/>
            <person name="Zhou L.G."/>
            <person name="Ni X.B."/>
            <person name="Tian J.H."/>
            <person name="Sheng Y."/>
            <person name="Liu T."/>
            <person name="Pan Y.S."/>
            <person name="Xia L.Y."/>
            <person name="Li J."/>
            <person name="Zhao F."/>
            <person name="Cao W.C."/>
        </authorList>
    </citation>
    <scope>NUCLEOTIDE SEQUENCE</scope>
    <source>
        <strain evidence="3">Rsan-2018</strain>
    </source>
</reference>
<dbReference type="Gene3D" id="2.60.210.10">
    <property type="entry name" value="Apoptosis, Tumor Necrosis Factor Receptor Associated Protein 2, Chain A"/>
    <property type="match status" value="1"/>
</dbReference>
<keyword evidence="1" id="KW-0175">Coiled coil</keyword>
<evidence type="ECO:0000256" key="1">
    <source>
        <dbReference type="SAM" id="Coils"/>
    </source>
</evidence>
<dbReference type="InterPro" id="IPR049342">
    <property type="entry name" value="TRAF1-6_MATH_dom"/>
</dbReference>
<proteinExistence type="predicted"/>
<dbReference type="Gene3D" id="3.30.40.10">
    <property type="entry name" value="Zinc/RING finger domain, C3HC4 (zinc finger)"/>
    <property type="match status" value="1"/>
</dbReference>
<name>A0A9D4PG76_RHISA</name>
<evidence type="ECO:0000313" key="4">
    <source>
        <dbReference type="Proteomes" id="UP000821837"/>
    </source>
</evidence>
<dbReference type="VEuPathDB" id="VectorBase:RSAN_054726"/>
<accession>A0A9D4PG76</accession>
<evidence type="ECO:0000313" key="3">
    <source>
        <dbReference type="EMBL" id="KAH7940079.1"/>
    </source>
</evidence>
<dbReference type="Proteomes" id="UP000821837">
    <property type="component" value="Chromosome 8"/>
</dbReference>